<dbReference type="EMBL" id="JAAKGT010000004">
    <property type="protein sequence ID" value="NGM50081.1"/>
    <property type="molecule type" value="Genomic_DNA"/>
</dbReference>
<feature type="active site" description="Proton acceptor" evidence="4">
    <location>
        <position position="79"/>
    </location>
</feature>
<comment type="catalytic activity">
    <reaction evidence="4">
        <text>a 2'-deoxyribonucleoside 5'-triphosphate + H2O = a 2'-deoxyribonucleoside 5'-phosphate + diphosphate + H(+)</text>
        <dbReference type="Rhea" id="RHEA:44644"/>
        <dbReference type="ChEBI" id="CHEBI:15377"/>
        <dbReference type="ChEBI" id="CHEBI:15378"/>
        <dbReference type="ChEBI" id="CHEBI:33019"/>
        <dbReference type="ChEBI" id="CHEBI:61560"/>
        <dbReference type="ChEBI" id="CHEBI:65317"/>
        <dbReference type="EC" id="3.6.1.9"/>
    </reaction>
</comment>
<dbReference type="PANTHER" id="PTHR43213">
    <property type="entry name" value="BIFUNCTIONAL DTTP/UTP PYROPHOSPHATASE/METHYLTRANSFERASE PROTEIN-RELATED"/>
    <property type="match status" value="1"/>
</dbReference>
<dbReference type="HAMAP" id="MF_00528">
    <property type="entry name" value="Maf"/>
    <property type="match status" value="1"/>
</dbReference>
<accession>A0A6G4QX12</accession>
<reference evidence="5" key="1">
    <citation type="submission" date="2020-02" db="EMBL/GenBank/DDBJ databases">
        <authorList>
            <person name="Gao J."/>
            <person name="Sun J."/>
        </authorList>
    </citation>
    <scope>NUCLEOTIDE SEQUENCE</scope>
    <source>
        <strain evidence="5">602-2</strain>
    </source>
</reference>
<dbReference type="Pfam" id="PF02545">
    <property type="entry name" value="Maf"/>
    <property type="match status" value="1"/>
</dbReference>
<dbReference type="PIRSF" id="PIRSF006305">
    <property type="entry name" value="Maf"/>
    <property type="match status" value="1"/>
</dbReference>
<dbReference type="InterPro" id="IPR029001">
    <property type="entry name" value="ITPase-like_fam"/>
</dbReference>
<proteinExistence type="inferred from homology"/>
<dbReference type="GO" id="GO:0009117">
    <property type="term" value="P:nucleotide metabolic process"/>
    <property type="evidence" value="ECO:0007669"/>
    <property type="project" value="UniProtKB-KW"/>
</dbReference>
<comment type="catalytic activity">
    <reaction evidence="4">
        <text>a ribonucleoside 5'-triphosphate + H2O = a ribonucleoside 5'-phosphate + diphosphate + H(+)</text>
        <dbReference type="Rhea" id="RHEA:23996"/>
        <dbReference type="ChEBI" id="CHEBI:15377"/>
        <dbReference type="ChEBI" id="CHEBI:15378"/>
        <dbReference type="ChEBI" id="CHEBI:33019"/>
        <dbReference type="ChEBI" id="CHEBI:58043"/>
        <dbReference type="ChEBI" id="CHEBI:61557"/>
        <dbReference type="EC" id="3.6.1.9"/>
    </reaction>
</comment>
<gene>
    <name evidence="5" type="ORF">G5B46_10720</name>
</gene>
<comment type="similarity">
    <text evidence="4">Belongs to the Maf family.</text>
</comment>
<keyword evidence="2 4" id="KW-0378">Hydrolase</keyword>
<organism evidence="5">
    <name type="scientific">Caulobacter sp. 602-2</name>
    <dbReference type="NCBI Taxonomy" id="2710887"/>
    <lineage>
        <taxon>Bacteria</taxon>
        <taxon>Pseudomonadati</taxon>
        <taxon>Pseudomonadota</taxon>
        <taxon>Alphaproteobacteria</taxon>
        <taxon>Caulobacterales</taxon>
        <taxon>Caulobacteraceae</taxon>
        <taxon>Caulobacter</taxon>
    </lineage>
</organism>
<comment type="caution">
    <text evidence="4">Lacks conserved residue(s) required for the propagation of feature annotation.</text>
</comment>
<evidence type="ECO:0000256" key="1">
    <source>
        <dbReference type="ARBA" id="ARBA00001968"/>
    </source>
</evidence>
<dbReference type="Gene3D" id="3.90.950.10">
    <property type="match status" value="1"/>
</dbReference>
<dbReference type="RefSeq" id="WP_165258587.1">
    <property type="nucleotide sequence ID" value="NZ_JAAKGT010000004.1"/>
</dbReference>
<comment type="caution">
    <text evidence="5">The sequence shown here is derived from an EMBL/GenBank/DDBJ whole genome shotgun (WGS) entry which is preliminary data.</text>
</comment>
<protein>
    <recommendedName>
        <fullName evidence="4">Nucleoside triphosphate pyrophosphatase</fullName>
        <ecNumber evidence="4">3.6.1.9</ecNumber>
    </recommendedName>
    <alternativeName>
        <fullName evidence="4">Nucleotide pyrophosphatase</fullName>
        <shortName evidence="4">Nucleotide PPase</shortName>
    </alternativeName>
</protein>
<sequence>MSAPSPTPIVLASTSWTRQTILKNAGVPFEAVASGVDEEAAKAGLLAEEVTPRDVADALAEMKAVKVSHKRPGLVIGSDQTLELKGRLFDKVDTIEAARARLLELRGEVHKLHSGVVVARDGRPIWRIVETAKLSVRPFSEAWLDGYLERNGEQILSSVGCYMLEGEGLQMFDRIDGDYFTILGLPMTGLLDFLRLHGALQA</sequence>
<dbReference type="SUPFAM" id="SSF52972">
    <property type="entry name" value="ITPase-like"/>
    <property type="match status" value="1"/>
</dbReference>
<dbReference type="AlphaFoldDB" id="A0A6G4QX12"/>
<keyword evidence="4" id="KW-0963">Cytoplasm</keyword>
<dbReference type="InterPro" id="IPR003697">
    <property type="entry name" value="Maf-like"/>
</dbReference>
<dbReference type="GO" id="GO:0005737">
    <property type="term" value="C:cytoplasm"/>
    <property type="evidence" value="ECO:0007669"/>
    <property type="project" value="UniProtKB-SubCell"/>
</dbReference>
<evidence type="ECO:0000256" key="3">
    <source>
        <dbReference type="ARBA" id="ARBA00023080"/>
    </source>
</evidence>
<evidence type="ECO:0000256" key="4">
    <source>
        <dbReference type="HAMAP-Rule" id="MF_00528"/>
    </source>
</evidence>
<evidence type="ECO:0000313" key="5">
    <source>
        <dbReference type="EMBL" id="NGM50081.1"/>
    </source>
</evidence>
<evidence type="ECO:0000256" key="2">
    <source>
        <dbReference type="ARBA" id="ARBA00022801"/>
    </source>
</evidence>
<dbReference type="GO" id="GO:0047429">
    <property type="term" value="F:nucleoside triphosphate diphosphatase activity"/>
    <property type="evidence" value="ECO:0007669"/>
    <property type="project" value="UniProtKB-EC"/>
</dbReference>
<dbReference type="EC" id="3.6.1.9" evidence="4"/>
<comment type="subcellular location">
    <subcellularLocation>
        <location evidence="4">Cytoplasm</location>
    </subcellularLocation>
</comment>
<dbReference type="PANTHER" id="PTHR43213:SF5">
    <property type="entry name" value="BIFUNCTIONAL DTTP_UTP PYROPHOSPHATASE_METHYLTRANSFERASE PROTEIN-RELATED"/>
    <property type="match status" value="1"/>
</dbReference>
<name>A0A6G4QX12_9CAUL</name>
<comment type="function">
    <text evidence="4">Nucleoside triphosphate pyrophosphatase. May have a dual role in cell division arrest and in preventing the incorporation of modified nucleotides into cellular nucleic acids.</text>
</comment>
<dbReference type="CDD" id="cd00555">
    <property type="entry name" value="Maf"/>
    <property type="match status" value="1"/>
</dbReference>
<comment type="cofactor">
    <cofactor evidence="1 4">
        <name>a divalent metal cation</name>
        <dbReference type="ChEBI" id="CHEBI:60240"/>
    </cofactor>
</comment>
<keyword evidence="3 4" id="KW-0546">Nucleotide metabolism</keyword>